<dbReference type="InterPro" id="IPR050361">
    <property type="entry name" value="MPP/UQCRC_Complex"/>
</dbReference>
<keyword evidence="3" id="KW-0645">Protease</keyword>
<proteinExistence type="inferred from homology"/>
<dbReference type="EMBL" id="JAGRQC010000002">
    <property type="protein sequence ID" value="MBR0552614.1"/>
    <property type="molecule type" value="Genomic_DNA"/>
</dbReference>
<evidence type="ECO:0000313" key="8">
    <source>
        <dbReference type="EMBL" id="MBR0552614.1"/>
    </source>
</evidence>
<dbReference type="Proteomes" id="UP000676996">
    <property type="component" value="Unassembled WGS sequence"/>
</dbReference>
<feature type="domain" description="Peptidase M16 C-terminal" evidence="7">
    <location>
        <begin position="237"/>
        <end position="414"/>
    </location>
</feature>
<dbReference type="GO" id="GO:0004222">
    <property type="term" value="F:metalloendopeptidase activity"/>
    <property type="evidence" value="ECO:0007669"/>
    <property type="project" value="InterPro"/>
</dbReference>
<comment type="similarity">
    <text evidence="2 4">Belongs to the peptidase M16 family.</text>
</comment>
<gene>
    <name evidence="8" type="ORF">J7S20_08865</name>
</gene>
<dbReference type="PROSITE" id="PS00143">
    <property type="entry name" value="INSULINASE"/>
    <property type="match status" value="1"/>
</dbReference>
<feature type="domain" description="Peptidase M16 C-terminal" evidence="7">
    <location>
        <begin position="713"/>
        <end position="893"/>
    </location>
</feature>
<protein>
    <submittedName>
        <fullName evidence="8">Insulinase family protein</fullName>
    </submittedName>
</protein>
<evidence type="ECO:0000256" key="2">
    <source>
        <dbReference type="ARBA" id="ARBA00007261"/>
    </source>
</evidence>
<evidence type="ECO:0000256" key="1">
    <source>
        <dbReference type="ARBA" id="ARBA00001947"/>
    </source>
</evidence>
<dbReference type="AlphaFoldDB" id="A0A8T4IFH3"/>
<keyword evidence="3" id="KW-0378">Hydrolase</keyword>
<keyword evidence="5" id="KW-0732">Signal</keyword>
<comment type="cofactor">
    <cofactor evidence="1">
        <name>Zn(2+)</name>
        <dbReference type="ChEBI" id="CHEBI:29105"/>
    </cofactor>
</comment>
<keyword evidence="9" id="KW-1185">Reference proteome</keyword>
<dbReference type="Pfam" id="PF00675">
    <property type="entry name" value="Peptidase_M16"/>
    <property type="match status" value="1"/>
</dbReference>
<dbReference type="GO" id="GO:0046872">
    <property type="term" value="F:metal ion binding"/>
    <property type="evidence" value="ECO:0007669"/>
    <property type="project" value="InterPro"/>
</dbReference>
<dbReference type="GO" id="GO:0006508">
    <property type="term" value="P:proteolysis"/>
    <property type="evidence" value="ECO:0007669"/>
    <property type="project" value="InterPro"/>
</dbReference>
<evidence type="ECO:0000256" key="4">
    <source>
        <dbReference type="RuleBase" id="RU004447"/>
    </source>
</evidence>
<accession>A0A8T4IFH3</accession>
<comment type="caution">
    <text evidence="8">The sequence shown here is derived from an EMBL/GenBank/DDBJ whole genome shotgun (WGS) entry which is preliminary data.</text>
</comment>
<name>A0A8T4IFH3_9SPHN</name>
<dbReference type="PANTHER" id="PTHR11851:SF49">
    <property type="entry name" value="MITOCHONDRIAL-PROCESSING PEPTIDASE SUBUNIT ALPHA"/>
    <property type="match status" value="1"/>
</dbReference>
<evidence type="ECO:0000259" key="6">
    <source>
        <dbReference type="Pfam" id="PF00675"/>
    </source>
</evidence>
<evidence type="ECO:0000256" key="5">
    <source>
        <dbReference type="SAM" id="SignalP"/>
    </source>
</evidence>
<sequence length="967" mass="104126">MRFLSRALGAALPALIAIALPLPAIAQTAPAAAQPDAPIKPNLAPDSQKPWLYQGSDLPPHPDWTFGVLPNGLRYAVRRNGVPPGQVSIRVRIDAGSLMESEDQRGYAHLIEHLSFRGSEYAGDMESKRIWQRLGVTFGSDTNASTTFTQTVYQLDLPSANDASLDESMHILAGMMEAPDLDQKALDAERPVVLAEQREQPSAQVRFGDASRELFFAGQPLADRSPIGTIKSLQAATPASVQAFHDRWYRPDRTVIVISGDMDPALFVQMIKKHFAGWQGKGPDPKTPDFGKPDPNEPVSANIVEPAFPPVVGLAYVRPWTVGDDTIIFNQKRMIDMVAVRIVNRRLERRARSGGSYITANVSLDDVSRSANVTTVSVLPVGDDWQKALHDVRAVIADARTNPPSQAEIDREVNEILAVMKNAVATSAGEAGARQADNMVDAVDIHETLTTSETSLKILEGAVAKKFFTPANVLASSKKVFDGVAVRAIVNTPKPDPQAPAELAAALKEDVSGAAGARASARKVGWDDLPSLGKPGTVTARKAVMTDPDIEQVTFANGVNLLMFPNTSEAGKVYVRVRFGHGYNALPGDRVTPAWSGDIALAASGIGDLTQDDIDRLTGDRQIGMDFGIDNDAFEFSATTTAADLADQLRLIAAKLARPGWDPNPVKRARAVTLASYDSLSASPNGVIARDLRGLLRDGDPRWATPPRKAVADLTPQAFRDFWAPILASGPVEVQVFGDADKRSIIDAVAKSFGALKPRAANDNLDPAPVRFPDHDATPVVRYHGGKDDQAAAVIAWPTGGGVEQISQSRKLELLAAIFRDRLLDQLRSEAGASYTPQVVNEWPVGLPSGGDVLAVGLVPPAKTDLFFRLARGIAADLAANPVSQDELDRAIKPLKQLVIRMSTGNIFWMDQTKGGSTDPRRIAAIDTLPTDIVQTTPAEIQALAAKYLRPDKDWSMIVLPKDEAPE</sequence>
<feature type="chain" id="PRO_5035766045" evidence="5">
    <location>
        <begin position="27"/>
        <end position="967"/>
    </location>
</feature>
<keyword evidence="3" id="KW-0482">Metalloprotease</keyword>
<dbReference type="InterPro" id="IPR007863">
    <property type="entry name" value="Peptidase_M16_C"/>
</dbReference>
<dbReference type="Gene3D" id="3.30.830.10">
    <property type="entry name" value="Metalloenzyme, LuxS/M16 peptidase-like"/>
    <property type="match status" value="4"/>
</dbReference>
<evidence type="ECO:0000259" key="7">
    <source>
        <dbReference type="Pfam" id="PF05193"/>
    </source>
</evidence>
<feature type="signal peptide" evidence="5">
    <location>
        <begin position="1"/>
        <end position="26"/>
    </location>
</feature>
<dbReference type="InterPro" id="IPR011765">
    <property type="entry name" value="Pept_M16_N"/>
</dbReference>
<organism evidence="8 9">
    <name type="scientific">Stakelama marina</name>
    <dbReference type="NCBI Taxonomy" id="2826939"/>
    <lineage>
        <taxon>Bacteria</taxon>
        <taxon>Pseudomonadati</taxon>
        <taxon>Pseudomonadota</taxon>
        <taxon>Alphaproteobacteria</taxon>
        <taxon>Sphingomonadales</taxon>
        <taxon>Sphingomonadaceae</taxon>
        <taxon>Stakelama</taxon>
    </lineage>
</organism>
<dbReference type="SUPFAM" id="SSF63411">
    <property type="entry name" value="LuxS/MPP-like metallohydrolase"/>
    <property type="match status" value="3"/>
</dbReference>
<dbReference type="RefSeq" id="WP_284053886.1">
    <property type="nucleotide sequence ID" value="NZ_JAGRQC010000002.1"/>
</dbReference>
<feature type="domain" description="Peptidase M16 N-terminal" evidence="6">
    <location>
        <begin position="86"/>
        <end position="203"/>
    </location>
</feature>
<dbReference type="InterPro" id="IPR001431">
    <property type="entry name" value="Pept_M16_Zn_BS"/>
</dbReference>
<dbReference type="InterPro" id="IPR011249">
    <property type="entry name" value="Metalloenz_LuxS/M16"/>
</dbReference>
<evidence type="ECO:0000313" key="9">
    <source>
        <dbReference type="Proteomes" id="UP000676996"/>
    </source>
</evidence>
<dbReference type="Pfam" id="PF05193">
    <property type="entry name" value="Peptidase_M16_C"/>
    <property type="match status" value="2"/>
</dbReference>
<dbReference type="PANTHER" id="PTHR11851">
    <property type="entry name" value="METALLOPROTEASE"/>
    <property type="match status" value="1"/>
</dbReference>
<reference evidence="8" key="1">
    <citation type="submission" date="2021-04" db="EMBL/GenBank/DDBJ databases">
        <title>Ouciella asimina sp. nov., isolated from the surface seawater in the hydrothermal field of Okinawa Trough.</title>
        <authorList>
            <person name="Shuang W."/>
        </authorList>
    </citation>
    <scope>NUCLEOTIDE SEQUENCE</scope>
    <source>
        <strain evidence="8">LXI357</strain>
    </source>
</reference>
<evidence type="ECO:0000256" key="3">
    <source>
        <dbReference type="ARBA" id="ARBA00023049"/>
    </source>
</evidence>